<name>A0A1I5X1U8_9BACT</name>
<protein>
    <submittedName>
        <fullName evidence="1">Transport and Golgi organisation 2</fullName>
    </submittedName>
</protein>
<dbReference type="AlphaFoldDB" id="A0A1I5X1U8"/>
<dbReference type="OrthoDB" id="4380123at2"/>
<dbReference type="InterPro" id="IPR008551">
    <property type="entry name" value="TANGO2"/>
</dbReference>
<dbReference type="EMBL" id="FOXH01000013">
    <property type="protein sequence ID" value="SFQ25985.1"/>
    <property type="molecule type" value="Genomic_DNA"/>
</dbReference>
<keyword evidence="2" id="KW-1185">Reference proteome</keyword>
<accession>A0A1I5X1U8</accession>
<dbReference type="Proteomes" id="UP000199306">
    <property type="component" value="Unassembled WGS sequence"/>
</dbReference>
<proteinExistence type="predicted"/>
<dbReference type="RefSeq" id="WP_092018791.1">
    <property type="nucleotide sequence ID" value="NZ_FOXH01000013.1"/>
</dbReference>
<evidence type="ECO:0000313" key="2">
    <source>
        <dbReference type="Proteomes" id="UP000199306"/>
    </source>
</evidence>
<dbReference type="Pfam" id="PF05742">
    <property type="entry name" value="TANGO2"/>
    <property type="match status" value="1"/>
</dbReference>
<dbReference type="STRING" id="1079859.SAMN04515674_11384"/>
<organism evidence="1 2">
    <name type="scientific">Pseudarcicella hirudinis</name>
    <dbReference type="NCBI Taxonomy" id="1079859"/>
    <lineage>
        <taxon>Bacteria</taxon>
        <taxon>Pseudomonadati</taxon>
        <taxon>Bacteroidota</taxon>
        <taxon>Cytophagia</taxon>
        <taxon>Cytophagales</taxon>
        <taxon>Flectobacillaceae</taxon>
        <taxon>Pseudarcicella</taxon>
    </lineage>
</organism>
<sequence>MCVFTYLPLEGDSYIVTNNRDESMARPKAIPPQSYVLNGKTVTFPKDPQAGGTWIAFSDEYTICLLNGALKKHQHKPPYKQSRGKIIPDFFNFEGFLSFSETYDFQGIENFTLIVIDNKAMSIDKLVWDGEHALHNTLDHKESHMFSSVTLYSDEIITQRQLWFQEFLNRNPQFSPEDVMNFHQFGGTGDKNNDLTINRNDELKTQCIIQIVRRNQESTFTYKDLI</sequence>
<evidence type="ECO:0000313" key="1">
    <source>
        <dbReference type="EMBL" id="SFQ25985.1"/>
    </source>
</evidence>
<reference evidence="1 2" key="1">
    <citation type="submission" date="2016-10" db="EMBL/GenBank/DDBJ databases">
        <authorList>
            <person name="de Groot N.N."/>
        </authorList>
    </citation>
    <scope>NUCLEOTIDE SEQUENCE [LARGE SCALE GENOMIC DNA]</scope>
    <source>
        <strain evidence="2">E92,LMG 26720,CCM 7988</strain>
    </source>
</reference>
<gene>
    <name evidence="1" type="ORF">SAMN04515674_11384</name>
</gene>